<dbReference type="SUPFAM" id="SSF54631">
    <property type="entry name" value="CBS-domain pair"/>
    <property type="match status" value="1"/>
</dbReference>
<keyword evidence="9 14" id="KW-0862">Zinc</keyword>
<evidence type="ECO:0000256" key="3">
    <source>
        <dbReference type="ARBA" id="ARBA00022475"/>
    </source>
</evidence>
<dbReference type="CDD" id="cd06164">
    <property type="entry name" value="S2P-M50_SpoIVFB_CBS"/>
    <property type="match status" value="1"/>
</dbReference>
<dbReference type="InterPro" id="IPR016483">
    <property type="entry name" value="UCP006404_Pept_M50_CBS"/>
</dbReference>
<keyword evidence="6 14" id="KW-0479">Metal-binding</keyword>
<keyword evidence="3 14" id="KW-1003">Cell membrane</keyword>
<dbReference type="PANTHER" id="PTHR39188">
    <property type="entry name" value="MEMBRANE-ASSOCIATED ZINC METALLOPROTEASE M50B"/>
    <property type="match status" value="1"/>
</dbReference>
<dbReference type="Pfam" id="PF02163">
    <property type="entry name" value="Peptidase_M50"/>
    <property type="match status" value="2"/>
</dbReference>
<dbReference type="PROSITE" id="PS51371">
    <property type="entry name" value="CBS"/>
    <property type="match status" value="1"/>
</dbReference>
<feature type="transmembrane region" description="Helical" evidence="14">
    <location>
        <begin position="109"/>
        <end position="129"/>
    </location>
</feature>
<dbReference type="Gene3D" id="3.10.580.10">
    <property type="entry name" value="CBS-domain"/>
    <property type="match status" value="1"/>
</dbReference>
<keyword evidence="10 14" id="KW-1133">Transmembrane helix</keyword>
<evidence type="ECO:0000256" key="2">
    <source>
        <dbReference type="ARBA" id="ARBA00007931"/>
    </source>
</evidence>
<dbReference type="PANTHER" id="PTHR39188:SF3">
    <property type="entry name" value="STAGE IV SPORULATION PROTEIN FB"/>
    <property type="match status" value="1"/>
</dbReference>
<evidence type="ECO:0000256" key="15">
    <source>
        <dbReference type="PROSITE-ProRule" id="PRU00703"/>
    </source>
</evidence>
<dbReference type="InterPro" id="IPR046342">
    <property type="entry name" value="CBS_dom_sf"/>
</dbReference>
<dbReference type="GO" id="GO:0008233">
    <property type="term" value="F:peptidase activity"/>
    <property type="evidence" value="ECO:0007669"/>
    <property type="project" value="UniProtKB-KW"/>
</dbReference>
<dbReference type="GO" id="GO:0006508">
    <property type="term" value="P:proteolysis"/>
    <property type="evidence" value="ECO:0007669"/>
    <property type="project" value="UniProtKB-KW"/>
</dbReference>
<evidence type="ECO:0000256" key="8">
    <source>
        <dbReference type="ARBA" id="ARBA00022801"/>
    </source>
</evidence>
<evidence type="ECO:0000256" key="13">
    <source>
        <dbReference type="ARBA" id="ARBA00023136"/>
    </source>
</evidence>
<evidence type="ECO:0000259" key="16">
    <source>
        <dbReference type="PROSITE" id="PS51371"/>
    </source>
</evidence>
<evidence type="ECO:0000256" key="14">
    <source>
        <dbReference type="PIRNR" id="PIRNR006404"/>
    </source>
</evidence>
<sequence length="377" mass="40570">MQAVTQKKGAIRAGSLFGIPFFIDVSWFLILAFVTWSYGSALGAQHPEWGTLAPWLTGFVSALLLFASVLLHELGHSFAAIAQGIRVQSISLFLFGGVAQIERESRSPWGALVIALAGPLVSIALFGLFYGLEQALFLAGPVGAVVSLLAMVNLALAIFNMLPGLPLDGGNVLKALVWGVTGNQYKGIRFAGITGQGVGALMMLGGLFVIGNFNGLWFAIIGWFVFSNARRYSEYARIQGRLSGLTAEQAAVRTEPAVPAYASLRSFADLYALGSSQVSFLVTDYDGRLVGRIDRGALLQQPTELWAITPVSAVMQPVDASETVVSSQPLDEVLIRLQEKRLPRIPVLQPGGLLVGQVRIEDIQRFFAHKEPLRLAS</sequence>
<protein>
    <recommendedName>
        <fullName evidence="14">Zinc metalloprotease</fullName>
    </recommendedName>
</protein>
<evidence type="ECO:0000313" key="17">
    <source>
        <dbReference type="EMBL" id="UFP92825.1"/>
    </source>
</evidence>
<evidence type="ECO:0000256" key="7">
    <source>
        <dbReference type="ARBA" id="ARBA00022737"/>
    </source>
</evidence>
<evidence type="ECO:0000256" key="11">
    <source>
        <dbReference type="ARBA" id="ARBA00023049"/>
    </source>
</evidence>
<gene>
    <name evidence="17" type="ORF">ISF26_13425</name>
</gene>
<evidence type="ECO:0000256" key="6">
    <source>
        <dbReference type="ARBA" id="ARBA00022723"/>
    </source>
</evidence>
<proteinExistence type="inferred from homology"/>
<keyword evidence="5 14" id="KW-0812">Transmembrane</keyword>
<feature type="transmembrane region" description="Helical" evidence="14">
    <location>
        <begin position="52"/>
        <end position="71"/>
    </location>
</feature>
<organism evidence="17 18">
    <name type="scientific">Gloeobacter morelensis MG652769</name>
    <dbReference type="NCBI Taxonomy" id="2781736"/>
    <lineage>
        <taxon>Bacteria</taxon>
        <taxon>Bacillati</taxon>
        <taxon>Cyanobacteriota</taxon>
        <taxon>Cyanophyceae</taxon>
        <taxon>Gloeobacterales</taxon>
        <taxon>Gloeobacteraceae</taxon>
        <taxon>Gloeobacter</taxon>
        <taxon>Gloeobacter morelensis</taxon>
    </lineage>
</organism>
<keyword evidence="4 14" id="KW-0645">Protease</keyword>
<keyword evidence="7" id="KW-0677">Repeat</keyword>
<keyword evidence="13 14" id="KW-0472">Membrane</keyword>
<feature type="domain" description="CBS" evidence="16">
    <location>
        <begin position="315"/>
        <end position="373"/>
    </location>
</feature>
<accession>A0ABY3PGQ5</accession>
<evidence type="ECO:0000256" key="5">
    <source>
        <dbReference type="ARBA" id="ARBA00022692"/>
    </source>
</evidence>
<evidence type="ECO:0000256" key="1">
    <source>
        <dbReference type="ARBA" id="ARBA00004651"/>
    </source>
</evidence>
<keyword evidence="8 14" id="KW-0378">Hydrolase</keyword>
<evidence type="ECO:0000256" key="10">
    <source>
        <dbReference type="ARBA" id="ARBA00022989"/>
    </source>
</evidence>
<keyword evidence="11 14" id="KW-0482">Metalloprotease</keyword>
<dbReference type="CDD" id="cd04639">
    <property type="entry name" value="CBS_pair_peptidase_M50"/>
    <property type="match status" value="1"/>
</dbReference>
<feature type="transmembrane region" description="Helical" evidence="14">
    <location>
        <begin position="136"/>
        <end position="159"/>
    </location>
</feature>
<keyword evidence="12 15" id="KW-0129">CBS domain</keyword>
<evidence type="ECO:0000256" key="12">
    <source>
        <dbReference type="ARBA" id="ARBA00023122"/>
    </source>
</evidence>
<evidence type="ECO:0000313" key="18">
    <source>
        <dbReference type="Proteomes" id="UP001054846"/>
    </source>
</evidence>
<comment type="subcellular location">
    <subcellularLocation>
        <location evidence="1 14">Cell membrane</location>
        <topology evidence="1 14">Multi-pass membrane protein</topology>
    </subcellularLocation>
</comment>
<evidence type="ECO:0000256" key="4">
    <source>
        <dbReference type="ARBA" id="ARBA00022670"/>
    </source>
</evidence>
<comment type="similarity">
    <text evidence="2 14">Belongs to the peptidase M50B family.</text>
</comment>
<dbReference type="PIRSF" id="PIRSF006404">
    <property type="entry name" value="UCP006404_Pept_M50_CBS"/>
    <property type="match status" value="1"/>
</dbReference>
<keyword evidence="18" id="KW-1185">Reference proteome</keyword>
<feature type="transmembrane region" description="Helical" evidence="14">
    <location>
        <begin position="21"/>
        <end position="40"/>
    </location>
</feature>
<dbReference type="InterPro" id="IPR000644">
    <property type="entry name" value="CBS_dom"/>
</dbReference>
<reference evidence="17 18" key="1">
    <citation type="journal article" date="2021" name="Genome Biol. Evol.">
        <title>Complete Genome Sequencing of a Novel Gloeobacter Species from a Waterfall Cave in Mexico.</title>
        <authorList>
            <person name="Saw J.H."/>
            <person name="Cardona T."/>
            <person name="Montejano G."/>
        </authorList>
    </citation>
    <scope>NUCLEOTIDE SEQUENCE [LARGE SCALE GENOMIC DNA]</scope>
    <source>
        <strain evidence="17">MG652769</strain>
    </source>
</reference>
<comment type="cofactor">
    <cofactor evidence="14">
        <name>Zn(2+)</name>
        <dbReference type="ChEBI" id="CHEBI:29105"/>
    </cofactor>
    <text evidence="14">Binds 1 zinc ion per subunit.</text>
</comment>
<feature type="transmembrane region" description="Helical" evidence="14">
    <location>
        <begin position="78"/>
        <end position="97"/>
    </location>
</feature>
<evidence type="ECO:0000256" key="9">
    <source>
        <dbReference type="ARBA" id="ARBA00022833"/>
    </source>
</evidence>
<dbReference type="Proteomes" id="UP001054846">
    <property type="component" value="Chromosome"/>
</dbReference>
<dbReference type="Pfam" id="PF00571">
    <property type="entry name" value="CBS"/>
    <property type="match status" value="1"/>
</dbReference>
<dbReference type="EMBL" id="CP063845">
    <property type="protein sequence ID" value="UFP92825.1"/>
    <property type="molecule type" value="Genomic_DNA"/>
</dbReference>
<dbReference type="InterPro" id="IPR008915">
    <property type="entry name" value="Peptidase_M50"/>
</dbReference>
<name>A0ABY3PGQ5_9CYAN</name>
<feature type="transmembrane region" description="Helical" evidence="14">
    <location>
        <begin position="200"/>
        <end position="226"/>
    </location>
</feature>
<dbReference type="RefSeq" id="WP_230839819.1">
    <property type="nucleotide sequence ID" value="NZ_CP063845.1"/>
</dbReference>